<organism evidence="1 2">
    <name type="scientific">Tanacetum coccineum</name>
    <dbReference type="NCBI Taxonomy" id="301880"/>
    <lineage>
        <taxon>Eukaryota</taxon>
        <taxon>Viridiplantae</taxon>
        <taxon>Streptophyta</taxon>
        <taxon>Embryophyta</taxon>
        <taxon>Tracheophyta</taxon>
        <taxon>Spermatophyta</taxon>
        <taxon>Magnoliopsida</taxon>
        <taxon>eudicotyledons</taxon>
        <taxon>Gunneridae</taxon>
        <taxon>Pentapetalae</taxon>
        <taxon>asterids</taxon>
        <taxon>campanulids</taxon>
        <taxon>Asterales</taxon>
        <taxon>Asteraceae</taxon>
        <taxon>Asteroideae</taxon>
        <taxon>Anthemideae</taxon>
        <taxon>Anthemidinae</taxon>
        <taxon>Tanacetum</taxon>
    </lineage>
</organism>
<reference evidence="1" key="1">
    <citation type="journal article" date="2022" name="Int. J. Mol. Sci.">
        <title>Draft Genome of Tanacetum Coccineum: Genomic Comparison of Closely Related Tanacetum-Family Plants.</title>
        <authorList>
            <person name="Yamashiro T."/>
            <person name="Shiraishi A."/>
            <person name="Nakayama K."/>
            <person name="Satake H."/>
        </authorList>
    </citation>
    <scope>NUCLEOTIDE SEQUENCE</scope>
</reference>
<protein>
    <recommendedName>
        <fullName evidence="3">Reverse transcriptase zinc-binding domain-containing protein</fullName>
    </recommendedName>
</protein>
<sequence>MHGSDRRVESQWPGIGTLSDREDTWKCSMKHDGSFTVACIRRHIDEKILHSRDSETRWNNLVPIKKARGVLEAIFISAMWVMWQYRNNVIFGGVKMKKNVMFDRKLVSSYRLSGVLE</sequence>
<evidence type="ECO:0000313" key="1">
    <source>
        <dbReference type="EMBL" id="GJT46360.1"/>
    </source>
</evidence>
<gene>
    <name evidence="1" type="ORF">Tco_0955075</name>
</gene>
<keyword evidence="2" id="KW-1185">Reference proteome</keyword>
<accession>A0ABQ5E672</accession>
<evidence type="ECO:0008006" key="3">
    <source>
        <dbReference type="Google" id="ProtNLM"/>
    </source>
</evidence>
<evidence type="ECO:0000313" key="2">
    <source>
        <dbReference type="Proteomes" id="UP001151760"/>
    </source>
</evidence>
<dbReference type="Proteomes" id="UP001151760">
    <property type="component" value="Unassembled WGS sequence"/>
</dbReference>
<comment type="caution">
    <text evidence="1">The sequence shown here is derived from an EMBL/GenBank/DDBJ whole genome shotgun (WGS) entry which is preliminary data.</text>
</comment>
<proteinExistence type="predicted"/>
<reference evidence="1" key="2">
    <citation type="submission" date="2022-01" db="EMBL/GenBank/DDBJ databases">
        <authorList>
            <person name="Yamashiro T."/>
            <person name="Shiraishi A."/>
            <person name="Satake H."/>
            <person name="Nakayama K."/>
        </authorList>
    </citation>
    <scope>NUCLEOTIDE SEQUENCE</scope>
</reference>
<name>A0ABQ5E672_9ASTR</name>
<dbReference type="EMBL" id="BQNB010015978">
    <property type="protein sequence ID" value="GJT46360.1"/>
    <property type="molecule type" value="Genomic_DNA"/>
</dbReference>